<dbReference type="AlphaFoldDB" id="A0AAU8ERP6"/>
<reference evidence="1" key="1">
    <citation type="submission" date="2024-06" db="EMBL/GenBank/DDBJ databases">
        <title>Biodegradation of dimethachlon by Arthrobacter sp. K5: mechanistic insights and ecological implications.</title>
        <authorList>
            <person name="Hu S."/>
            <person name="Lu P."/>
        </authorList>
    </citation>
    <scope>NUCLEOTIDE SEQUENCE</scope>
    <source>
        <strain evidence="1">K5</strain>
    </source>
</reference>
<proteinExistence type="predicted"/>
<organism evidence="1">
    <name type="scientific">Arthrobacter sp. K5</name>
    <dbReference type="NCBI Taxonomy" id="2839623"/>
    <lineage>
        <taxon>Bacteria</taxon>
        <taxon>Bacillati</taxon>
        <taxon>Actinomycetota</taxon>
        <taxon>Actinomycetes</taxon>
        <taxon>Micrococcales</taxon>
        <taxon>Micrococcaceae</taxon>
        <taxon>Arthrobacter</taxon>
    </lineage>
</organism>
<dbReference type="EMBL" id="CP159279">
    <property type="protein sequence ID" value="XCH12117.1"/>
    <property type="molecule type" value="Genomic_DNA"/>
</dbReference>
<evidence type="ECO:0000313" key="1">
    <source>
        <dbReference type="EMBL" id="XCH12117.1"/>
    </source>
</evidence>
<dbReference type="RefSeq" id="WP_353712294.1">
    <property type="nucleotide sequence ID" value="NZ_CP159279.1"/>
</dbReference>
<sequence length="110" mass="12792">MAVFGAIVASVPAVVKLTFNNNPDRARFAAPLLHSGLMTTIYTTQEWNGHGKQNYYWNEYRLEGDTVVKYKCHRQKFFDGDENTWQEDETLQDSWGVDDPSLPDWLRQHL</sequence>
<protein>
    <submittedName>
        <fullName evidence="1">Uncharacterized protein</fullName>
    </submittedName>
</protein>
<gene>
    <name evidence="1" type="ORF">ABRP34_03620</name>
</gene>
<name>A0AAU8ERP6_9MICC</name>
<accession>A0AAU8ERP6</accession>